<dbReference type="HAMAP" id="MF_00501">
    <property type="entry name" value="Ribosomal_bL31_1"/>
    <property type="match status" value="1"/>
</dbReference>
<comment type="function">
    <text evidence="9">Binds the 23S rRNA.</text>
</comment>
<dbReference type="Gene3D" id="4.10.830.30">
    <property type="entry name" value="Ribosomal protein L31"/>
    <property type="match status" value="1"/>
</dbReference>
<evidence type="ECO:0000256" key="1">
    <source>
        <dbReference type="ARBA" id="ARBA00009296"/>
    </source>
</evidence>
<evidence type="ECO:0000256" key="8">
    <source>
        <dbReference type="ARBA" id="ARBA00035687"/>
    </source>
</evidence>
<evidence type="ECO:0000256" key="4">
    <source>
        <dbReference type="ARBA" id="ARBA00022833"/>
    </source>
</evidence>
<dbReference type="PANTHER" id="PTHR33280">
    <property type="entry name" value="50S RIBOSOMAL PROTEIN L31, CHLOROPLASTIC"/>
    <property type="match status" value="1"/>
</dbReference>
<accession>A0A2A5T4F2</accession>
<organism evidence="10 11">
    <name type="scientific">Candidatus Enterovibrio escicola</name>
    <dbReference type="NCBI Taxonomy" id="1927127"/>
    <lineage>
        <taxon>Bacteria</taxon>
        <taxon>Pseudomonadati</taxon>
        <taxon>Pseudomonadota</taxon>
        <taxon>Gammaproteobacteria</taxon>
        <taxon>Vibrionales</taxon>
        <taxon>Vibrionaceae</taxon>
        <taxon>Enterovibrio</taxon>
    </lineage>
</organism>
<dbReference type="InterPro" id="IPR002150">
    <property type="entry name" value="Ribosomal_bL31"/>
</dbReference>
<feature type="binding site" evidence="9">
    <location>
        <position position="41"/>
    </location>
    <ligand>
        <name>Zn(2+)</name>
        <dbReference type="ChEBI" id="CHEBI:29105"/>
    </ligand>
</feature>
<dbReference type="InterPro" id="IPR027491">
    <property type="entry name" value="Ribosomal_bL31_A"/>
</dbReference>
<evidence type="ECO:0000313" key="11">
    <source>
        <dbReference type="Proteomes" id="UP000219020"/>
    </source>
</evidence>
<keyword evidence="3 9" id="KW-0699">rRNA-binding</keyword>
<dbReference type="GO" id="GO:0006412">
    <property type="term" value="P:translation"/>
    <property type="evidence" value="ECO:0007669"/>
    <property type="project" value="UniProtKB-UniRule"/>
</dbReference>
<dbReference type="GO" id="GO:0005840">
    <property type="term" value="C:ribosome"/>
    <property type="evidence" value="ECO:0007669"/>
    <property type="project" value="UniProtKB-KW"/>
</dbReference>
<dbReference type="GO" id="GO:1990904">
    <property type="term" value="C:ribonucleoprotein complex"/>
    <property type="evidence" value="ECO:0007669"/>
    <property type="project" value="UniProtKB-KW"/>
</dbReference>
<dbReference type="AlphaFoldDB" id="A0A2A5T4F2"/>
<dbReference type="PANTHER" id="PTHR33280:SF6">
    <property type="entry name" value="LARGE RIBOSOMAL SUBUNIT PROTEIN BL31A"/>
    <property type="match status" value="1"/>
</dbReference>
<sequence>MKAGIHPEYRVATAKCSCSNIFEFNTTLAKDYINLDVCDKCHPFYTGKQRVTDIGGRVDRFNKRFGILGSK</sequence>
<name>A0A2A5T4F2_9GAMM</name>
<dbReference type="EMBL" id="NBYY01000011">
    <property type="protein sequence ID" value="PCS23045.1"/>
    <property type="molecule type" value="Genomic_DNA"/>
</dbReference>
<comment type="cofactor">
    <cofactor evidence="9">
        <name>Zn(2+)</name>
        <dbReference type="ChEBI" id="CHEBI:29105"/>
    </cofactor>
    <text evidence="9">Binds 1 zinc ion per subunit.</text>
</comment>
<dbReference type="InterPro" id="IPR042105">
    <property type="entry name" value="Ribosomal_bL31_sf"/>
</dbReference>
<dbReference type="GO" id="GO:0046872">
    <property type="term" value="F:metal ion binding"/>
    <property type="evidence" value="ECO:0007669"/>
    <property type="project" value="UniProtKB-KW"/>
</dbReference>
<feature type="binding site" evidence="9">
    <location>
        <position position="16"/>
    </location>
    <ligand>
        <name>Zn(2+)</name>
        <dbReference type="ChEBI" id="CHEBI:29105"/>
    </ligand>
</feature>
<protein>
    <recommendedName>
        <fullName evidence="8 9">Large ribosomal subunit protein bL31</fullName>
    </recommendedName>
</protein>
<evidence type="ECO:0000256" key="7">
    <source>
        <dbReference type="ARBA" id="ARBA00023274"/>
    </source>
</evidence>
<dbReference type="GO" id="GO:0019843">
    <property type="term" value="F:rRNA binding"/>
    <property type="evidence" value="ECO:0007669"/>
    <property type="project" value="UniProtKB-KW"/>
</dbReference>
<keyword evidence="11" id="KW-1185">Reference proteome</keyword>
<dbReference type="RefSeq" id="WP_097356148.1">
    <property type="nucleotide sequence ID" value="NZ_CAWNJE010000006.1"/>
</dbReference>
<evidence type="ECO:0000256" key="3">
    <source>
        <dbReference type="ARBA" id="ARBA00022730"/>
    </source>
</evidence>
<comment type="similarity">
    <text evidence="1 9">Belongs to the bacterial ribosomal protein bL31 family. Type A subfamily.</text>
</comment>
<gene>
    <name evidence="9" type="primary">rpmE</name>
    <name evidence="10" type="ORF">BTN49_1020</name>
</gene>
<keyword evidence="4 9" id="KW-0862">Zinc</keyword>
<dbReference type="GeneID" id="66951338"/>
<dbReference type="Pfam" id="PF01197">
    <property type="entry name" value="Ribosomal_L31"/>
    <property type="match status" value="1"/>
</dbReference>
<evidence type="ECO:0000256" key="6">
    <source>
        <dbReference type="ARBA" id="ARBA00022980"/>
    </source>
</evidence>
<dbReference type="InterPro" id="IPR034704">
    <property type="entry name" value="Ribosomal_bL28/bL31-like_sf"/>
</dbReference>
<reference evidence="11" key="1">
    <citation type="submission" date="2017-04" db="EMBL/GenBank/DDBJ databases">
        <title>Genome evolution of the luminous symbionts of deep sea anglerfish.</title>
        <authorList>
            <person name="Hendry T.A."/>
        </authorList>
    </citation>
    <scope>NUCLEOTIDE SEQUENCE [LARGE SCALE GENOMIC DNA]</scope>
</reference>
<feature type="binding site" evidence="9">
    <location>
        <position position="18"/>
    </location>
    <ligand>
        <name>Zn(2+)</name>
        <dbReference type="ChEBI" id="CHEBI:29105"/>
    </ligand>
</feature>
<evidence type="ECO:0000256" key="2">
    <source>
        <dbReference type="ARBA" id="ARBA00011838"/>
    </source>
</evidence>
<keyword evidence="6 9" id="KW-0689">Ribosomal protein</keyword>
<comment type="caution">
    <text evidence="10">The sequence shown here is derived from an EMBL/GenBank/DDBJ whole genome shotgun (WGS) entry which is preliminary data.</text>
</comment>
<dbReference type="GO" id="GO:0003735">
    <property type="term" value="F:structural constituent of ribosome"/>
    <property type="evidence" value="ECO:0007669"/>
    <property type="project" value="InterPro"/>
</dbReference>
<proteinExistence type="inferred from homology"/>
<feature type="binding site" evidence="9">
    <location>
        <position position="38"/>
    </location>
    <ligand>
        <name>Zn(2+)</name>
        <dbReference type="ChEBI" id="CHEBI:29105"/>
    </ligand>
</feature>
<dbReference type="NCBIfam" id="TIGR00105">
    <property type="entry name" value="L31"/>
    <property type="match status" value="1"/>
</dbReference>
<dbReference type="PRINTS" id="PR01249">
    <property type="entry name" value="RIBOSOMALL31"/>
</dbReference>
<dbReference type="PROSITE" id="PS01143">
    <property type="entry name" value="RIBOSOMAL_L31"/>
    <property type="match status" value="1"/>
</dbReference>
<evidence type="ECO:0000256" key="9">
    <source>
        <dbReference type="HAMAP-Rule" id="MF_00501"/>
    </source>
</evidence>
<comment type="subunit">
    <text evidence="2 9">Part of the 50S ribosomal subunit.</text>
</comment>
<evidence type="ECO:0000313" key="10">
    <source>
        <dbReference type="EMBL" id="PCS23045.1"/>
    </source>
</evidence>
<keyword evidence="7 9" id="KW-0687">Ribonucleoprotein</keyword>
<evidence type="ECO:0000256" key="5">
    <source>
        <dbReference type="ARBA" id="ARBA00022884"/>
    </source>
</evidence>
<keyword evidence="5 9" id="KW-0694">RNA-binding</keyword>
<dbReference type="Proteomes" id="UP000219020">
    <property type="component" value="Unassembled WGS sequence"/>
</dbReference>
<dbReference type="SUPFAM" id="SSF143800">
    <property type="entry name" value="L28p-like"/>
    <property type="match status" value="1"/>
</dbReference>
<keyword evidence="9" id="KW-0479">Metal-binding</keyword>
<dbReference type="NCBIfam" id="NF000612">
    <property type="entry name" value="PRK00019.1"/>
    <property type="match status" value="1"/>
</dbReference>